<organism evidence="1 2">
    <name type="scientific">Streblomastix strix</name>
    <dbReference type="NCBI Taxonomy" id="222440"/>
    <lineage>
        <taxon>Eukaryota</taxon>
        <taxon>Metamonada</taxon>
        <taxon>Preaxostyla</taxon>
        <taxon>Oxymonadida</taxon>
        <taxon>Streblomastigidae</taxon>
        <taxon>Streblomastix</taxon>
    </lineage>
</organism>
<protein>
    <submittedName>
        <fullName evidence="1">Uncharacterized protein</fullName>
    </submittedName>
</protein>
<dbReference type="Proteomes" id="UP000324800">
    <property type="component" value="Unassembled WGS sequence"/>
</dbReference>
<gene>
    <name evidence="1" type="ORF">EZS28_013651</name>
</gene>
<reference evidence="1 2" key="1">
    <citation type="submission" date="2019-03" db="EMBL/GenBank/DDBJ databases">
        <title>Single cell metagenomics reveals metabolic interactions within the superorganism composed of flagellate Streblomastix strix and complex community of Bacteroidetes bacteria on its surface.</title>
        <authorList>
            <person name="Treitli S.C."/>
            <person name="Kolisko M."/>
            <person name="Husnik F."/>
            <person name="Keeling P."/>
            <person name="Hampl V."/>
        </authorList>
    </citation>
    <scope>NUCLEOTIDE SEQUENCE [LARGE SCALE GENOMIC DNA]</scope>
    <source>
        <strain evidence="1">ST1C</strain>
    </source>
</reference>
<proteinExistence type="predicted"/>
<evidence type="ECO:0000313" key="1">
    <source>
        <dbReference type="EMBL" id="KAA6390819.1"/>
    </source>
</evidence>
<accession>A0A5J4W903</accession>
<dbReference type="EMBL" id="SNRW01003090">
    <property type="protein sequence ID" value="KAA6390819.1"/>
    <property type="molecule type" value="Genomic_DNA"/>
</dbReference>
<comment type="caution">
    <text evidence="1">The sequence shown here is derived from an EMBL/GenBank/DDBJ whole genome shotgun (WGS) entry which is preliminary data.</text>
</comment>
<sequence>MSKKYKDTEEVVRNIEAAKAKVHPIPTIKYKIASHSMKQRNETQKNKIEFFTDHSKLIAEQFAIFNLIFLKHLNNYGKIPKKQFNNPFLKRFGIMMEYQKNINN</sequence>
<dbReference type="AlphaFoldDB" id="A0A5J4W903"/>
<name>A0A5J4W903_9EUKA</name>
<evidence type="ECO:0000313" key="2">
    <source>
        <dbReference type="Proteomes" id="UP000324800"/>
    </source>
</evidence>